<evidence type="ECO:0000256" key="3">
    <source>
        <dbReference type="ARBA" id="ARBA00023274"/>
    </source>
</evidence>
<dbReference type="InterPro" id="IPR036967">
    <property type="entry name" value="Ribosomal_uS11_sf"/>
</dbReference>
<reference evidence="4" key="1">
    <citation type="submission" date="2018-02" db="EMBL/GenBank/DDBJ databases">
        <authorList>
            <person name="Cohen D.B."/>
            <person name="Kent A.D."/>
        </authorList>
    </citation>
    <scope>NUCLEOTIDE SEQUENCE</scope>
</reference>
<keyword evidence="2" id="KW-0689">Ribosomal protein</keyword>
<name>A0A2N9IU01_FAGSY</name>
<dbReference type="HAMAP" id="MF_01310">
    <property type="entry name" value="Ribosomal_uS11"/>
    <property type="match status" value="1"/>
</dbReference>
<evidence type="ECO:0000256" key="1">
    <source>
        <dbReference type="ARBA" id="ARBA00006194"/>
    </source>
</evidence>
<protein>
    <recommendedName>
        <fullName evidence="5">Ribosomal protein S11</fullName>
    </recommendedName>
</protein>
<dbReference type="GO" id="GO:0006412">
    <property type="term" value="P:translation"/>
    <property type="evidence" value="ECO:0007669"/>
    <property type="project" value="InterPro"/>
</dbReference>
<evidence type="ECO:0000313" key="4">
    <source>
        <dbReference type="EMBL" id="SPD28332.1"/>
    </source>
</evidence>
<dbReference type="InterPro" id="IPR001971">
    <property type="entry name" value="Ribosomal_uS11"/>
</dbReference>
<dbReference type="Pfam" id="PF00411">
    <property type="entry name" value="Ribosomal_S11"/>
    <property type="match status" value="1"/>
</dbReference>
<accession>A0A2N9IU01</accession>
<organism evidence="4">
    <name type="scientific">Fagus sylvatica</name>
    <name type="common">Beechnut</name>
    <dbReference type="NCBI Taxonomy" id="28930"/>
    <lineage>
        <taxon>Eukaryota</taxon>
        <taxon>Viridiplantae</taxon>
        <taxon>Streptophyta</taxon>
        <taxon>Embryophyta</taxon>
        <taxon>Tracheophyta</taxon>
        <taxon>Spermatophyta</taxon>
        <taxon>Magnoliopsida</taxon>
        <taxon>eudicotyledons</taxon>
        <taxon>Gunneridae</taxon>
        <taxon>Pentapetalae</taxon>
        <taxon>rosids</taxon>
        <taxon>fabids</taxon>
        <taxon>Fagales</taxon>
        <taxon>Fagaceae</taxon>
        <taxon>Fagus</taxon>
    </lineage>
</organism>
<gene>
    <name evidence="4" type="ORF">FSB_LOCUS56214</name>
</gene>
<evidence type="ECO:0008006" key="5">
    <source>
        <dbReference type="Google" id="ProtNLM"/>
    </source>
</evidence>
<dbReference type="GO" id="GO:0005840">
    <property type="term" value="C:ribosome"/>
    <property type="evidence" value="ECO:0007669"/>
    <property type="project" value="UniProtKB-KW"/>
</dbReference>
<dbReference type="FunFam" id="3.30.420.80:FF:000014">
    <property type="entry name" value="Probable ribosomal protein S11, mitochondrial"/>
    <property type="match status" value="1"/>
</dbReference>
<dbReference type="Gene3D" id="3.30.420.80">
    <property type="entry name" value="Ribosomal protein S11"/>
    <property type="match status" value="1"/>
</dbReference>
<dbReference type="GO" id="GO:0003735">
    <property type="term" value="F:structural constituent of ribosome"/>
    <property type="evidence" value="ECO:0007669"/>
    <property type="project" value="InterPro"/>
</dbReference>
<evidence type="ECO:0000256" key="2">
    <source>
        <dbReference type="ARBA" id="ARBA00022980"/>
    </source>
</evidence>
<dbReference type="PANTHER" id="PTHR11759">
    <property type="entry name" value="40S RIBOSOMAL PROTEIN S14/30S RIBOSOMAL PROTEIN S11"/>
    <property type="match status" value="1"/>
</dbReference>
<proteinExistence type="inferred from homology"/>
<dbReference type="AlphaFoldDB" id="A0A2N9IU01"/>
<keyword evidence="3" id="KW-0687">Ribonucleoprotein</keyword>
<dbReference type="SUPFAM" id="SSF53137">
    <property type="entry name" value="Translational machinery components"/>
    <property type="match status" value="1"/>
</dbReference>
<dbReference type="GO" id="GO:1990904">
    <property type="term" value="C:ribonucleoprotein complex"/>
    <property type="evidence" value="ECO:0007669"/>
    <property type="project" value="UniProtKB-KW"/>
</dbReference>
<comment type="similarity">
    <text evidence="1">Belongs to the universal ribosomal protein uS11 family.</text>
</comment>
<dbReference type="EMBL" id="OIVN01006226">
    <property type="protein sequence ID" value="SPD28332.1"/>
    <property type="molecule type" value="Genomic_DNA"/>
</dbReference>
<sequence>MGRIVGFAGCVESFSRGGLSGTSPPFALSFRSYIHSSSQKDIENGRNSKSMNFVRGIIENDGWGIRGGSQFPRYNVEQNADIVHIKLLRNNTFVTVTDSKGNTKCRASAGCLQELKGGAKLSRYAAEATSEHVGRMSRNLGLKSVVMKVKGFTYFKKKRQAIMSWREGFTNSRGDKNPVVYIEDTTQRPHNGCRLPKKRRI</sequence>